<comment type="caution">
    <text evidence="2">The sequence shown here is derived from an EMBL/GenBank/DDBJ whole genome shotgun (WGS) entry which is preliminary data.</text>
</comment>
<evidence type="ECO:0000259" key="1">
    <source>
        <dbReference type="PROSITE" id="PS51186"/>
    </source>
</evidence>
<dbReference type="Gene3D" id="3.40.630.30">
    <property type="match status" value="1"/>
</dbReference>
<dbReference type="InterPro" id="IPR016181">
    <property type="entry name" value="Acyl_CoA_acyltransferase"/>
</dbReference>
<evidence type="ECO:0000313" key="3">
    <source>
        <dbReference type="Proteomes" id="UP000661112"/>
    </source>
</evidence>
<keyword evidence="3" id="KW-1185">Reference proteome</keyword>
<sequence>MTQVIQDLSAPDLVTTLENNIFAIFTYYAQANNTEFYFGSNMIRFVTGVATPLLNGVIRTQLQPQEIDTTIRETLEYFSTKQLPMLWWTGPATQPPDLGKYLEAQGLINVGILSGMAIDLSVLPPETPVKADFVITTVSDQQSLKYWTEIVAIAFEIPDTQWDAFYNLELSLGWESKTFIRFIGYDNDLPVATSALYLDGQVAGLYYVATRPEARRKGFAKAIVLAALYKARSLGYLVATLQASQMGINIYRQIGFQEYFPVTIYSVAD</sequence>
<gene>
    <name evidence="2" type="ORF">H6G83_23400</name>
</gene>
<feature type="domain" description="N-acetyltransferase" evidence="1">
    <location>
        <begin position="133"/>
        <end position="269"/>
    </location>
</feature>
<name>A0ABR8DAA4_9NOST</name>
<dbReference type="SUPFAM" id="SSF55729">
    <property type="entry name" value="Acyl-CoA N-acyltransferases (Nat)"/>
    <property type="match status" value="1"/>
</dbReference>
<dbReference type="InterPro" id="IPR000182">
    <property type="entry name" value="GNAT_dom"/>
</dbReference>
<dbReference type="CDD" id="cd04301">
    <property type="entry name" value="NAT_SF"/>
    <property type="match status" value="1"/>
</dbReference>
<protein>
    <submittedName>
        <fullName evidence="2">GNAT family N-acetyltransferase</fullName>
    </submittedName>
</protein>
<reference evidence="2 3" key="1">
    <citation type="journal article" date="2020" name="ISME J.">
        <title>Comparative genomics reveals insights into cyanobacterial evolution and habitat adaptation.</title>
        <authorList>
            <person name="Chen M.Y."/>
            <person name="Teng W.K."/>
            <person name="Zhao L."/>
            <person name="Hu C.X."/>
            <person name="Zhou Y.K."/>
            <person name="Han B.P."/>
            <person name="Song L.R."/>
            <person name="Shu W.S."/>
        </authorList>
    </citation>
    <scope>NUCLEOTIDE SEQUENCE [LARGE SCALE GENOMIC DNA]</scope>
    <source>
        <strain evidence="2 3">FACHB-119</strain>
    </source>
</reference>
<evidence type="ECO:0000313" key="2">
    <source>
        <dbReference type="EMBL" id="MBD2503516.1"/>
    </source>
</evidence>
<dbReference type="PROSITE" id="PS51186">
    <property type="entry name" value="GNAT"/>
    <property type="match status" value="1"/>
</dbReference>
<dbReference type="EMBL" id="JACJSG010000036">
    <property type="protein sequence ID" value="MBD2503516.1"/>
    <property type="molecule type" value="Genomic_DNA"/>
</dbReference>
<dbReference type="Proteomes" id="UP000661112">
    <property type="component" value="Unassembled WGS sequence"/>
</dbReference>
<proteinExistence type="predicted"/>
<dbReference type="Pfam" id="PF00583">
    <property type="entry name" value="Acetyltransf_1"/>
    <property type="match status" value="1"/>
</dbReference>
<accession>A0ABR8DAA4</accession>
<organism evidence="2 3">
    <name type="scientific">Anabaena azotica FACHB-119</name>
    <dbReference type="NCBI Taxonomy" id="947527"/>
    <lineage>
        <taxon>Bacteria</taxon>
        <taxon>Bacillati</taxon>
        <taxon>Cyanobacteriota</taxon>
        <taxon>Cyanophyceae</taxon>
        <taxon>Nostocales</taxon>
        <taxon>Nostocaceae</taxon>
        <taxon>Anabaena</taxon>
        <taxon>Anabaena azotica</taxon>
    </lineage>
</organism>
<dbReference type="RefSeq" id="WP_190476373.1">
    <property type="nucleotide sequence ID" value="NZ_JACJSG010000036.1"/>
</dbReference>